<feature type="transmembrane region" description="Helical" evidence="6">
    <location>
        <begin position="128"/>
        <end position="148"/>
    </location>
</feature>
<protein>
    <submittedName>
        <fullName evidence="9">Solute carrier family 22 member 8-like</fullName>
    </submittedName>
</protein>
<dbReference type="Proteomes" id="UP000694888">
    <property type="component" value="Unplaced"/>
</dbReference>
<evidence type="ECO:0000313" key="8">
    <source>
        <dbReference type="Proteomes" id="UP000694888"/>
    </source>
</evidence>
<dbReference type="InterPro" id="IPR036259">
    <property type="entry name" value="MFS_trans_sf"/>
</dbReference>
<evidence type="ECO:0000256" key="1">
    <source>
        <dbReference type="ARBA" id="ARBA00004141"/>
    </source>
</evidence>
<feature type="transmembrane region" description="Helical" evidence="6">
    <location>
        <begin position="420"/>
        <end position="442"/>
    </location>
</feature>
<dbReference type="SUPFAM" id="SSF103473">
    <property type="entry name" value="MFS general substrate transporter"/>
    <property type="match status" value="1"/>
</dbReference>
<evidence type="ECO:0000256" key="4">
    <source>
        <dbReference type="ARBA" id="ARBA00023136"/>
    </source>
</evidence>
<evidence type="ECO:0000313" key="9">
    <source>
        <dbReference type="RefSeq" id="XP_035828666.1"/>
    </source>
</evidence>
<sequence length="570" mass="63403">MLNNDPDLHVDNIFRALGSVGRYQLTQVSVGCLIVFVSSGQLLNNVFIAREVPHHCAVPSNGSSFWERYSSLNGSDVTYEKCEVLITRGNETVGREPCPDGVEYEVPEDISVASQFNLVCDQKYLGKLSQTMAIIGQGVGAFFLTIVSDRFGRKLALVGSNFAMLVCGLAVTFSQNYPMFAVSKFFIGVCQQGIHASNHTFMLEMFPLKARRVKITVVFWIPYNDDRVLPATGLRLAVHSAYLDAFLAVSVLPNVPISRYMDESIRWLIANGRSEQALKCVKRAARMNKKNYDVVLKAFHGHIHDDELDSGNDHQTSRGENLEETEKETLQDEKEAGRDIQEAASEKLTMINLMKKPRLLANTLAVWLLWFTVAMSYFAIYLTLERLHGSLYLNFAITVLVPIPVKFIFFFAVNRLGRKVMTIVMYMILGGSLLLSGIFSTLKDHEHSETFAKLAQAFSLLSMLGASGAFGAIYFYTPELYPTNVRNQALGIASAVGRLGGMLGPFAGILAEHTPWGPGAVFFTLSVLVILLTAVVLPETKTRELPQTLDDVLDWYKKPRSETNKKNVPI</sequence>
<dbReference type="Gene3D" id="1.20.1250.20">
    <property type="entry name" value="MFS general substrate transporter like domains"/>
    <property type="match status" value="1"/>
</dbReference>
<dbReference type="GeneID" id="101860225"/>
<gene>
    <name evidence="9" type="primary">LOC101860225</name>
</gene>
<dbReference type="InterPro" id="IPR020846">
    <property type="entry name" value="MFS_dom"/>
</dbReference>
<feature type="transmembrane region" description="Helical" evidence="6">
    <location>
        <begin position="359"/>
        <end position="380"/>
    </location>
</feature>
<feature type="compositionally biased region" description="Basic and acidic residues" evidence="5">
    <location>
        <begin position="311"/>
        <end position="321"/>
    </location>
</feature>
<keyword evidence="3 6" id="KW-1133">Transmembrane helix</keyword>
<name>A0ABM1W1X3_APLCA</name>
<dbReference type="RefSeq" id="XP_035828666.1">
    <property type="nucleotide sequence ID" value="XM_035972773.1"/>
</dbReference>
<accession>A0ABM1W1X3</accession>
<keyword evidence="2 6" id="KW-0812">Transmembrane</keyword>
<evidence type="ECO:0000256" key="3">
    <source>
        <dbReference type="ARBA" id="ARBA00022989"/>
    </source>
</evidence>
<dbReference type="PANTHER" id="PTHR24064">
    <property type="entry name" value="SOLUTE CARRIER FAMILY 22 MEMBER"/>
    <property type="match status" value="1"/>
</dbReference>
<feature type="compositionally biased region" description="Basic and acidic residues" evidence="5">
    <location>
        <begin position="327"/>
        <end position="336"/>
    </location>
</feature>
<comment type="subcellular location">
    <subcellularLocation>
        <location evidence="1">Membrane</location>
        <topology evidence="1">Multi-pass membrane protein</topology>
    </subcellularLocation>
</comment>
<evidence type="ECO:0000256" key="2">
    <source>
        <dbReference type="ARBA" id="ARBA00022692"/>
    </source>
</evidence>
<feature type="transmembrane region" description="Helical" evidence="6">
    <location>
        <begin position="392"/>
        <end position="413"/>
    </location>
</feature>
<feature type="transmembrane region" description="Helical" evidence="6">
    <location>
        <begin position="155"/>
        <end position="173"/>
    </location>
</feature>
<reference evidence="9" key="1">
    <citation type="submission" date="2025-08" db="UniProtKB">
        <authorList>
            <consortium name="RefSeq"/>
        </authorList>
    </citation>
    <scope>IDENTIFICATION</scope>
</reference>
<dbReference type="Pfam" id="PF00083">
    <property type="entry name" value="Sugar_tr"/>
    <property type="match status" value="1"/>
</dbReference>
<evidence type="ECO:0000259" key="7">
    <source>
        <dbReference type="PROSITE" id="PS50850"/>
    </source>
</evidence>
<feature type="transmembrane region" description="Helical" evidence="6">
    <location>
        <begin position="236"/>
        <end position="257"/>
    </location>
</feature>
<organism evidence="8 9">
    <name type="scientific">Aplysia californica</name>
    <name type="common">California sea hare</name>
    <dbReference type="NCBI Taxonomy" id="6500"/>
    <lineage>
        <taxon>Eukaryota</taxon>
        <taxon>Metazoa</taxon>
        <taxon>Spiralia</taxon>
        <taxon>Lophotrochozoa</taxon>
        <taxon>Mollusca</taxon>
        <taxon>Gastropoda</taxon>
        <taxon>Heterobranchia</taxon>
        <taxon>Euthyneura</taxon>
        <taxon>Tectipleura</taxon>
        <taxon>Aplysiida</taxon>
        <taxon>Aplysioidea</taxon>
        <taxon>Aplysiidae</taxon>
        <taxon>Aplysia</taxon>
    </lineage>
</organism>
<feature type="transmembrane region" description="Helical" evidence="6">
    <location>
        <begin position="489"/>
        <end position="510"/>
    </location>
</feature>
<keyword evidence="8" id="KW-1185">Reference proteome</keyword>
<proteinExistence type="predicted"/>
<keyword evidence="4 6" id="KW-0472">Membrane</keyword>
<feature type="region of interest" description="Disordered" evidence="5">
    <location>
        <begin position="306"/>
        <end position="336"/>
    </location>
</feature>
<dbReference type="PROSITE" id="PS50850">
    <property type="entry name" value="MFS"/>
    <property type="match status" value="1"/>
</dbReference>
<feature type="domain" description="Major facilitator superfamily (MFS) profile" evidence="7">
    <location>
        <begin position="24"/>
        <end position="541"/>
    </location>
</feature>
<evidence type="ECO:0000256" key="6">
    <source>
        <dbReference type="SAM" id="Phobius"/>
    </source>
</evidence>
<feature type="transmembrane region" description="Helical" evidence="6">
    <location>
        <begin position="454"/>
        <end position="477"/>
    </location>
</feature>
<dbReference type="InterPro" id="IPR005828">
    <property type="entry name" value="MFS_sugar_transport-like"/>
</dbReference>
<evidence type="ECO:0000256" key="5">
    <source>
        <dbReference type="SAM" id="MobiDB-lite"/>
    </source>
</evidence>
<feature type="transmembrane region" description="Helical" evidence="6">
    <location>
        <begin position="516"/>
        <end position="537"/>
    </location>
</feature>